<evidence type="ECO:0000256" key="1">
    <source>
        <dbReference type="ARBA" id="ARBA00004344"/>
    </source>
</evidence>
<keyword evidence="5" id="KW-0472">Membrane</keyword>
<feature type="compositionally biased region" description="Basic residues" evidence="8">
    <location>
        <begin position="1"/>
        <end position="10"/>
    </location>
</feature>
<keyword evidence="3" id="KW-0333">Golgi apparatus</keyword>
<feature type="compositionally biased region" description="Basic and acidic residues" evidence="8">
    <location>
        <begin position="34"/>
        <end position="51"/>
    </location>
</feature>
<dbReference type="PANTHER" id="PTHR12704:SF2">
    <property type="entry name" value="GOLGI PHOSPHOPROTEIN 3 HOMOLOG SAURON"/>
    <property type="match status" value="1"/>
</dbReference>
<evidence type="ECO:0000256" key="7">
    <source>
        <dbReference type="ARBA" id="ARBA00073084"/>
    </source>
</evidence>
<dbReference type="GO" id="GO:0005802">
    <property type="term" value="C:trans-Golgi network"/>
    <property type="evidence" value="ECO:0007669"/>
    <property type="project" value="TreeGrafter"/>
</dbReference>
<dbReference type="AlphaFoldDB" id="A0A9P6W7U0"/>
<proteinExistence type="inferred from homology"/>
<feature type="region of interest" description="Disordered" evidence="8">
    <location>
        <begin position="1"/>
        <end position="59"/>
    </location>
</feature>
<accession>A0A9P6W7U0</accession>
<dbReference type="GO" id="GO:0043001">
    <property type="term" value="P:Golgi to plasma membrane protein transport"/>
    <property type="evidence" value="ECO:0007669"/>
    <property type="project" value="TreeGrafter"/>
</dbReference>
<sequence>MSTLQRRRVNRAGSDSDGSDFTQITTTAEQLADTVKKETTNAEEEKYKSIDADDDDNSSVVGKRVAYDPEEAKLQGDLTIPKLTLMEEVLLMGLKDREGHLSFWNDNISYALRGCILIELALRGKIRMLDDSARKRFDVSERLVEVIDGSKTGEVLLDETLQLMKNDEPLTVANWIDLLSGETWNLMKINYQLKQVRERLAKGLVDKGVLRTEMKNFFLFDMATHPVADSTCKEAIKRRILSVLVSRNMEIEYNEFFPETTSFALIRTVALICSAYGANVLENVLASLDFDKRDRAVGRSDEIMAQFSQFPFKLDAESEYGISINLNREVKDEMDGLTGHDLQLEVVAGVVEVFSRMDLLL</sequence>
<evidence type="ECO:0000256" key="6">
    <source>
        <dbReference type="ARBA" id="ARBA00058727"/>
    </source>
</evidence>
<evidence type="ECO:0000256" key="2">
    <source>
        <dbReference type="ARBA" id="ARBA00007284"/>
    </source>
</evidence>
<dbReference type="Gene3D" id="1.10.3630.10">
    <property type="entry name" value="yeast vps74-n-term truncation variant domain like"/>
    <property type="match status" value="1"/>
</dbReference>
<comment type="function">
    <text evidence="6">Phosphatidylinositol-4-phosphate-binding protein that links Golgi membranes to the cytoskeleton and may participate in the tensile force required for vesicle budding from the Golgi. Thereby, may play a role in Golgi membrane trafficking and could indirectly give its flattened shape to the Golgi apparatus. May also bind to the coatomer to regulate Golgi membrane trafficking. May play a role in anterograde transport from the Golgi to the plasma membrane and regulate secretion. Mediates the cis and medial Golgi localization of mannosyltransferases through direct binding of their cytosolic domains. Involved in vacuolar protein sorting.</text>
</comment>
<dbReference type="GO" id="GO:0005829">
    <property type="term" value="C:cytosol"/>
    <property type="evidence" value="ECO:0007669"/>
    <property type="project" value="TreeGrafter"/>
</dbReference>
<dbReference type="InterPro" id="IPR008628">
    <property type="entry name" value="GPP34-like"/>
</dbReference>
<evidence type="ECO:0000256" key="4">
    <source>
        <dbReference type="ARBA" id="ARBA00023121"/>
    </source>
</evidence>
<feature type="compositionally biased region" description="Polar residues" evidence="8">
    <location>
        <begin position="19"/>
        <end position="29"/>
    </location>
</feature>
<comment type="caution">
    <text evidence="9">The sequence shown here is derived from an EMBL/GenBank/DDBJ whole genome shotgun (WGS) entry which is preliminary data.</text>
</comment>
<dbReference type="OrthoDB" id="2189106at2759"/>
<dbReference type="Pfam" id="PF05719">
    <property type="entry name" value="GPP34"/>
    <property type="match status" value="1"/>
</dbReference>
<evidence type="ECO:0000313" key="9">
    <source>
        <dbReference type="EMBL" id="KAG0664947.1"/>
    </source>
</evidence>
<dbReference type="GO" id="GO:0007030">
    <property type="term" value="P:Golgi organization"/>
    <property type="evidence" value="ECO:0007669"/>
    <property type="project" value="TreeGrafter"/>
</dbReference>
<evidence type="ECO:0000256" key="5">
    <source>
        <dbReference type="ARBA" id="ARBA00023136"/>
    </source>
</evidence>
<evidence type="ECO:0000256" key="3">
    <source>
        <dbReference type="ARBA" id="ARBA00023034"/>
    </source>
</evidence>
<dbReference type="InterPro" id="IPR038261">
    <property type="entry name" value="GPP34-like_sf"/>
</dbReference>
<dbReference type="GO" id="GO:0034067">
    <property type="term" value="P:protein localization to Golgi apparatus"/>
    <property type="evidence" value="ECO:0007669"/>
    <property type="project" value="UniProtKB-ARBA"/>
</dbReference>
<comment type="similarity">
    <text evidence="2">Belongs to the GOLPH3/VPS74 family.</text>
</comment>
<dbReference type="PANTHER" id="PTHR12704">
    <property type="entry name" value="TRANS-GOLGI PROTEIN GMX33"/>
    <property type="match status" value="1"/>
</dbReference>
<organism evidence="9 10">
    <name type="scientific">Maudiozyma exigua</name>
    <name type="common">Yeast</name>
    <name type="synonym">Kazachstania exigua</name>
    <dbReference type="NCBI Taxonomy" id="34358"/>
    <lineage>
        <taxon>Eukaryota</taxon>
        <taxon>Fungi</taxon>
        <taxon>Dikarya</taxon>
        <taxon>Ascomycota</taxon>
        <taxon>Saccharomycotina</taxon>
        <taxon>Saccharomycetes</taxon>
        <taxon>Saccharomycetales</taxon>
        <taxon>Saccharomycetaceae</taxon>
        <taxon>Maudiozyma</taxon>
    </lineage>
</organism>
<protein>
    <recommendedName>
        <fullName evidence="7">Vacuolar protein sorting-associated protein 74</fullName>
    </recommendedName>
</protein>
<dbReference type="GO" id="GO:0070273">
    <property type="term" value="F:phosphatidylinositol-4-phosphate binding"/>
    <property type="evidence" value="ECO:0007669"/>
    <property type="project" value="InterPro"/>
</dbReference>
<keyword evidence="4" id="KW-0446">Lipid-binding</keyword>
<gene>
    <name evidence="9" type="primary">VPS74</name>
    <name evidence="9" type="ORF">C6P45_000503</name>
</gene>
<dbReference type="Proteomes" id="UP000750334">
    <property type="component" value="Unassembled WGS sequence"/>
</dbReference>
<dbReference type="EMBL" id="PUHR01000115">
    <property type="protein sequence ID" value="KAG0664947.1"/>
    <property type="molecule type" value="Genomic_DNA"/>
</dbReference>
<evidence type="ECO:0000313" key="10">
    <source>
        <dbReference type="Proteomes" id="UP000750334"/>
    </source>
</evidence>
<keyword evidence="10" id="KW-1185">Reference proteome</keyword>
<dbReference type="GO" id="GO:0000139">
    <property type="term" value="C:Golgi membrane"/>
    <property type="evidence" value="ECO:0007669"/>
    <property type="project" value="GOC"/>
</dbReference>
<dbReference type="GO" id="GO:0032580">
    <property type="term" value="C:Golgi cisterna membrane"/>
    <property type="evidence" value="ECO:0007669"/>
    <property type="project" value="UniProtKB-SubCell"/>
</dbReference>
<evidence type="ECO:0000256" key="8">
    <source>
        <dbReference type="SAM" id="MobiDB-lite"/>
    </source>
</evidence>
<dbReference type="GO" id="GO:0048194">
    <property type="term" value="P:Golgi vesicle budding"/>
    <property type="evidence" value="ECO:0007669"/>
    <property type="project" value="TreeGrafter"/>
</dbReference>
<comment type="subcellular location">
    <subcellularLocation>
        <location evidence="1">Golgi apparatus</location>
        <location evidence="1">Golgi stack membrane</location>
        <topology evidence="1">Peripheral membrane protein</topology>
        <orientation evidence="1">Cytoplasmic side</orientation>
    </subcellularLocation>
</comment>
<dbReference type="GO" id="GO:0006890">
    <property type="term" value="P:retrograde vesicle-mediated transport, Golgi to endoplasmic reticulum"/>
    <property type="evidence" value="ECO:0007669"/>
    <property type="project" value="TreeGrafter"/>
</dbReference>
<reference evidence="9 10" key="1">
    <citation type="submission" date="2020-11" db="EMBL/GenBank/DDBJ databases">
        <title>Kefir isolates.</title>
        <authorList>
            <person name="Marcisauskas S."/>
            <person name="Kim Y."/>
            <person name="Blasche S."/>
        </authorList>
    </citation>
    <scope>NUCLEOTIDE SEQUENCE [LARGE SCALE GENOMIC DNA]</scope>
    <source>
        <strain evidence="9 10">OG2</strain>
    </source>
</reference>
<dbReference type="FunFam" id="1.10.3630.10:FF:000002">
    <property type="entry name" value="Vacuolar sorting-associated 74 protein"/>
    <property type="match status" value="1"/>
</dbReference>
<name>A0A9P6W7U0_MAUEX</name>